<accession>A0A1D2MHL6</accession>
<dbReference type="GO" id="GO:0005737">
    <property type="term" value="C:cytoplasm"/>
    <property type="evidence" value="ECO:0007669"/>
    <property type="project" value="TreeGrafter"/>
</dbReference>
<dbReference type="InterPro" id="IPR036865">
    <property type="entry name" value="CRAL-TRIO_dom_sf"/>
</dbReference>
<dbReference type="CDD" id="cd00170">
    <property type="entry name" value="SEC14"/>
    <property type="match status" value="1"/>
</dbReference>
<protein>
    <submittedName>
        <fullName evidence="2">SEC14-like protein 2</fullName>
    </submittedName>
</protein>
<dbReference type="STRING" id="48709.A0A1D2MHL6"/>
<evidence type="ECO:0000259" key="1">
    <source>
        <dbReference type="PROSITE" id="PS50191"/>
    </source>
</evidence>
<dbReference type="Pfam" id="PF00650">
    <property type="entry name" value="CRAL_TRIO"/>
    <property type="match status" value="1"/>
</dbReference>
<dbReference type="InterPro" id="IPR051064">
    <property type="entry name" value="SEC14/CRAL-TRIO_domain"/>
</dbReference>
<evidence type="ECO:0000313" key="3">
    <source>
        <dbReference type="Proteomes" id="UP000094527"/>
    </source>
</evidence>
<proteinExistence type="predicted"/>
<organism evidence="2 3">
    <name type="scientific">Orchesella cincta</name>
    <name type="common">Springtail</name>
    <name type="synonym">Podura cincta</name>
    <dbReference type="NCBI Taxonomy" id="48709"/>
    <lineage>
        <taxon>Eukaryota</taxon>
        <taxon>Metazoa</taxon>
        <taxon>Ecdysozoa</taxon>
        <taxon>Arthropoda</taxon>
        <taxon>Hexapoda</taxon>
        <taxon>Collembola</taxon>
        <taxon>Entomobryomorpha</taxon>
        <taxon>Entomobryoidea</taxon>
        <taxon>Orchesellidae</taxon>
        <taxon>Orchesellinae</taxon>
        <taxon>Orchesella</taxon>
    </lineage>
</organism>
<sequence>MLAKNFNLESAEAMLRENLRWRKENKIDSIQSENWDDMIPDFPVSMDTYDKIGQPRKGQRHRRFCTSIVENITGQVFERQQKGMQIVQVVALLNADGFNVVQHACPVCIPGWIQFMQTIESYYPEWIDEFIIINAPATVQIVLNAIRPVLSRSTREAVKVFGPNKRKWMDYLDKKISKEERRPQYGGKKPAFKQ</sequence>
<evidence type="ECO:0000313" key="2">
    <source>
        <dbReference type="EMBL" id="ODM92324.1"/>
    </source>
</evidence>
<keyword evidence="3" id="KW-1185">Reference proteome</keyword>
<feature type="domain" description="CRAL-TRIO" evidence="1">
    <location>
        <begin position="63"/>
        <end position="193"/>
    </location>
</feature>
<comment type="caution">
    <text evidence="2">The sequence shown here is derived from an EMBL/GenBank/DDBJ whole genome shotgun (WGS) entry which is preliminary data.</text>
</comment>
<name>A0A1D2MHL6_ORCCI</name>
<dbReference type="SUPFAM" id="SSF52087">
    <property type="entry name" value="CRAL/TRIO domain"/>
    <property type="match status" value="1"/>
</dbReference>
<dbReference type="OrthoDB" id="75724at2759"/>
<dbReference type="InterPro" id="IPR001251">
    <property type="entry name" value="CRAL-TRIO_dom"/>
</dbReference>
<dbReference type="InterPro" id="IPR036273">
    <property type="entry name" value="CRAL/TRIO_N_dom_sf"/>
</dbReference>
<dbReference type="PANTHER" id="PTHR23324">
    <property type="entry name" value="SEC14 RELATED PROTEIN"/>
    <property type="match status" value="1"/>
</dbReference>
<dbReference type="Proteomes" id="UP000094527">
    <property type="component" value="Unassembled WGS sequence"/>
</dbReference>
<dbReference type="EMBL" id="LJIJ01001268">
    <property type="protein sequence ID" value="ODM92324.1"/>
    <property type="molecule type" value="Genomic_DNA"/>
</dbReference>
<dbReference type="SUPFAM" id="SSF46938">
    <property type="entry name" value="CRAL/TRIO N-terminal domain"/>
    <property type="match status" value="1"/>
</dbReference>
<dbReference type="AlphaFoldDB" id="A0A1D2MHL6"/>
<dbReference type="PROSITE" id="PS50191">
    <property type="entry name" value="CRAL_TRIO"/>
    <property type="match status" value="1"/>
</dbReference>
<dbReference type="Gene3D" id="3.40.525.10">
    <property type="entry name" value="CRAL-TRIO lipid binding domain"/>
    <property type="match status" value="1"/>
</dbReference>
<dbReference type="PANTHER" id="PTHR23324:SF83">
    <property type="entry name" value="SEC14-LIKE PROTEIN 2"/>
    <property type="match status" value="1"/>
</dbReference>
<reference evidence="2 3" key="1">
    <citation type="journal article" date="2016" name="Genome Biol. Evol.">
        <title>Gene Family Evolution Reflects Adaptation to Soil Environmental Stressors in the Genome of the Collembolan Orchesella cincta.</title>
        <authorList>
            <person name="Faddeeva-Vakhrusheva A."/>
            <person name="Derks M.F."/>
            <person name="Anvar S.Y."/>
            <person name="Agamennone V."/>
            <person name="Suring W."/>
            <person name="Smit S."/>
            <person name="van Straalen N.M."/>
            <person name="Roelofs D."/>
        </authorList>
    </citation>
    <scope>NUCLEOTIDE SEQUENCE [LARGE SCALE GENOMIC DNA]</scope>
    <source>
        <tissue evidence="2">Mixed pool</tissue>
    </source>
</reference>
<gene>
    <name evidence="2" type="ORF">Ocin01_14358</name>
</gene>